<feature type="region of interest" description="Disordered" evidence="1">
    <location>
        <begin position="1161"/>
        <end position="1183"/>
    </location>
</feature>
<dbReference type="Pfam" id="PF14111">
    <property type="entry name" value="DUF4283"/>
    <property type="match status" value="1"/>
</dbReference>
<protein>
    <recommendedName>
        <fullName evidence="6">CCHC-type domain-containing protein</fullName>
    </recommendedName>
</protein>
<name>A0A9W7MPH7_HIBTR</name>
<dbReference type="InterPro" id="IPR025836">
    <property type="entry name" value="Zn_knuckle_CX2CX4HX4C"/>
</dbReference>
<evidence type="ECO:0000256" key="1">
    <source>
        <dbReference type="SAM" id="MobiDB-lite"/>
    </source>
</evidence>
<dbReference type="PANTHER" id="PTHR31286">
    <property type="entry name" value="GLYCINE-RICH CELL WALL STRUCTURAL PROTEIN 1.8-LIKE"/>
    <property type="match status" value="1"/>
</dbReference>
<feature type="domain" description="Zinc knuckle CX2CX4HX4C" evidence="3">
    <location>
        <begin position="785"/>
        <end position="807"/>
    </location>
</feature>
<accession>A0A9W7MPH7</accession>
<dbReference type="EMBL" id="BSYR01000040">
    <property type="protein sequence ID" value="GMJ04706.1"/>
    <property type="molecule type" value="Genomic_DNA"/>
</dbReference>
<reference evidence="4" key="1">
    <citation type="submission" date="2023-05" db="EMBL/GenBank/DDBJ databases">
        <title>Genome and transcriptome analyses reveal genes involved in the formation of fine ridges on petal epidermal cells in Hibiscus trionum.</title>
        <authorList>
            <person name="Koshimizu S."/>
            <person name="Masuda S."/>
            <person name="Ishii T."/>
            <person name="Shirasu K."/>
            <person name="Hoshino A."/>
            <person name="Arita M."/>
        </authorList>
    </citation>
    <scope>NUCLEOTIDE SEQUENCE</scope>
    <source>
        <strain evidence="4">Hamamatsu line</strain>
    </source>
</reference>
<keyword evidence="5" id="KW-1185">Reference proteome</keyword>
<dbReference type="AlphaFoldDB" id="A0A9W7MPH7"/>
<sequence>MDFSLKFSLRRLFSSHQTLSISFDCFVIRIESLRNGSCMDLFRDVCNGFQQSWITTIQFVVFDNLWENGVLEVHDFPYAFGLDFGQFNLFLDGSSPKELLLIRSEYDYHLVWRIEVGYFGNRLLKVVTFFVDEAKFQILKAEGLNTSSMLELYGDYCAVMDYITKLNSGNSIHDIGWWYWTISWQLSSFFSSSFVWRGTRLFEFLEILIKEIVDESLEIHEIFNFNFQISACFVRQRSRLWNLILNSITIVDMSCMNIEIVNELNYFSIILVLLLIRIDDGILDFGVVVDLQPLDQMRLQGRLMHRWMDGSSGYGRFHCIWLHQINHSAHWLVSRWLTSTGRVWTWVRNMSTLVQVGLVNATVTSGSRQFHGYRADSKTVAIELCRMATPVSTHHELVLGGFDHTSPGVIDIGKAPLGIDLVYGSPSAAAVSTWMVSIGFEPGSGWCLHYSYLNSLDWKWIDPGTFVSIHVMIYLGPSDDIDESLLVIWNRPIKDCVCLCFYYTIRVGILYVISTAAYLHFRFFGRLPLNGHDLHGCDSGRFIICYVWTLQPPAACGYISAATTSFDSFTSTVFPIKSSELYSFKMAANLHAMIANLRLTEKEKAAVLESCPSDEVSMAADVKYGLVGKVITPRLINANTFIRVFSSVMADEHVEIMSLKPGIFLFKVPTEANLESLIKRGPWIYDGEPIAMKMFQPSLSLEEYRFDTMAWWIRVYDLPLDKMTMAMARKIGACFGELDHVDCRQINGNLSEHFRVKVELNINQPLLRMVILPNGDDGPRICPIQYEKLQKFCYFCGMLGHEVDLCPQEVPKNETLPYGPWLSVPFETRMPRSRARRGIVAAREIALPRVPSGPMLPAPDVPSSSTMAPAPMGATSLNATVSALVGTPQQSATAPAPLDVPPSCVTAPAPLCAPPSNAAAAAPTGANVIAPAAPTNAAGTLLMGAGEEGMTMGELEALDIDLPALGDDPVKTAEIISELLGDDETSLSVREGAALPIAADVNVNDGNGKANLAESCVKELEGKAAHDDPIGKEVGKAVQAETIVKDAVGKAVYAEPKDDATRPPMAKAIPYDAVKLKTSRPSDRADEGAAKGKPRALFDRADRGKMKATSAEGLDKRAVRTLAEDNVPIGQILRNREGSNTKGSYDSLVAAKAAGEKLAQAGDTLEGAGQRTPGTFRRKSLPGRVEPNIAVVAEMNADEASHGADRDRFELVRKPKRKDHSKHRPSSHAKRSRSGAELCTSDATVSTTESAEAVGQPRPAN</sequence>
<comment type="caution">
    <text evidence="4">The sequence shown here is derived from an EMBL/GenBank/DDBJ whole genome shotgun (WGS) entry which is preliminary data.</text>
</comment>
<dbReference type="Pfam" id="PF14392">
    <property type="entry name" value="zf-CCHC_4"/>
    <property type="match status" value="1"/>
</dbReference>
<dbReference type="OrthoDB" id="1001609at2759"/>
<evidence type="ECO:0008006" key="6">
    <source>
        <dbReference type="Google" id="ProtNLM"/>
    </source>
</evidence>
<evidence type="ECO:0000259" key="3">
    <source>
        <dbReference type="Pfam" id="PF14392"/>
    </source>
</evidence>
<evidence type="ECO:0000313" key="5">
    <source>
        <dbReference type="Proteomes" id="UP001165190"/>
    </source>
</evidence>
<dbReference type="PANTHER" id="PTHR31286:SF178">
    <property type="entry name" value="DUF4283 DOMAIN-CONTAINING PROTEIN"/>
    <property type="match status" value="1"/>
</dbReference>
<feature type="region of interest" description="Disordered" evidence="1">
    <location>
        <begin position="1196"/>
        <end position="1261"/>
    </location>
</feature>
<feature type="compositionally biased region" description="Polar residues" evidence="1">
    <location>
        <begin position="1241"/>
        <end position="1250"/>
    </location>
</feature>
<dbReference type="InterPro" id="IPR025558">
    <property type="entry name" value="DUF4283"/>
</dbReference>
<evidence type="ECO:0000259" key="2">
    <source>
        <dbReference type="Pfam" id="PF14111"/>
    </source>
</evidence>
<dbReference type="InterPro" id="IPR040256">
    <property type="entry name" value="At4g02000-like"/>
</dbReference>
<feature type="compositionally biased region" description="Basic residues" evidence="1">
    <location>
        <begin position="1214"/>
        <end position="1233"/>
    </location>
</feature>
<feature type="compositionally biased region" description="Basic and acidic residues" evidence="1">
    <location>
        <begin position="1199"/>
        <end position="1213"/>
    </location>
</feature>
<feature type="domain" description="DUF4283" evidence="2">
    <location>
        <begin position="619"/>
        <end position="702"/>
    </location>
</feature>
<proteinExistence type="predicted"/>
<evidence type="ECO:0000313" key="4">
    <source>
        <dbReference type="EMBL" id="GMJ04706.1"/>
    </source>
</evidence>
<gene>
    <name evidence="4" type="ORF">HRI_004139800</name>
</gene>
<dbReference type="Proteomes" id="UP001165190">
    <property type="component" value="Unassembled WGS sequence"/>
</dbReference>
<organism evidence="4 5">
    <name type="scientific">Hibiscus trionum</name>
    <name type="common">Flower of an hour</name>
    <dbReference type="NCBI Taxonomy" id="183268"/>
    <lineage>
        <taxon>Eukaryota</taxon>
        <taxon>Viridiplantae</taxon>
        <taxon>Streptophyta</taxon>
        <taxon>Embryophyta</taxon>
        <taxon>Tracheophyta</taxon>
        <taxon>Spermatophyta</taxon>
        <taxon>Magnoliopsida</taxon>
        <taxon>eudicotyledons</taxon>
        <taxon>Gunneridae</taxon>
        <taxon>Pentapetalae</taxon>
        <taxon>rosids</taxon>
        <taxon>malvids</taxon>
        <taxon>Malvales</taxon>
        <taxon>Malvaceae</taxon>
        <taxon>Malvoideae</taxon>
        <taxon>Hibiscus</taxon>
    </lineage>
</organism>